<dbReference type="SUPFAM" id="SSF55469">
    <property type="entry name" value="FMN-dependent nitroreductase-like"/>
    <property type="match status" value="2"/>
</dbReference>
<dbReference type="PATRIC" id="fig|301375.6.peg.273"/>
<dbReference type="Proteomes" id="UP000053961">
    <property type="component" value="Unassembled WGS sequence"/>
</dbReference>
<reference evidence="3 4" key="2">
    <citation type="journal article" date="2015" name="MBio">
        <title>Genome-Resolved Metagenomic Analysis Reveals Roles for Candidate Phyla and Other Microbial Community Members in Biogeochemical Transformations in Oil Reservoirs.</title>
        <authorList>
            <person name="Hu P."/>
            <person name="Tom L."/>
            <person name="Singh A."/>
            <person name="Thomas B.C."/>
            <person name="Baker B.J."/>
            <person name="Piceno Y.M."/>
            <person name="Andersen G.L."/>
            <person name="Banfield J.F."/>
        </authorList>
    </citation>
    <scope>NUCLEOTIDE SEQUENCE [LARGE SCALE GENOMIC DNA]</scope>
    <source>
        <strain evidence="1">57_489</strain>
    </source>
</reference>
<dbReference type="InterPro" id="IPR050627">
    <property type="entry name" value="Nitroreductase/BluB"/>
</dbReference>
<dbReference type="AlphaFoldDB" id="A0A101FSY6"/>
<dbReference type="InterPro" id="IPR000415">
    <property type="entry name" value="Nitroreductase-like"/>
</dbReference>
<dbReference type="Gene3D" id="3.40.109.30">
    <property type="entry name" value="putative nitroreductase (tm1586), domain 2"/>
    <property type="match status" value="1"/>
</dbReference>
<gene>
    <name evidence="1" type="ORF">XD72_1817</name>
    <name evidence="2" type="ORF">XE07_1327</name>
</gene>
<dbReference type="PANTHER" id="PTHR23026">
    <property type="entry name" value="NADPH NITROREDUCTASE"/>
    <property type="match status" value="1"/>
</dbReference>
<sequence>MAEKNLIAWNVDAGDYPSSGEMDEKLKFLLRYAVLAPSGPNNQPWKLAVDGNEVVVMVDFDRTLPDVEPTNRTTYMSLGCLLTNLLVAAEHFDLGYDVEKFPDGVDAETIAIVKFGEGSGKKEFPPDLFDEITQRHTNRGAYDDRPIEAEKIEEMKAAVGDGGFRLDVLTDPKGRAKMAEVLGESHKIQLGNKAFRKDLARWIRANDEDAWDGLPGYAFGYSDFESYFGKFIFGAFDTSASRARKEMALMEASPAVGVLSTDAEDKRMWVEAGMRFERLFLTATKLGVRFDLFSQPVAIDPLRQKMAKILDVDYPQILIRMGYAPPAKHTPRRTAEMVLAEGGS</sequence>
<accession>A0A101FSY6</accession>
<dbReference type="PANTHER" id="PTHR23026:SF123">
    <property type="entry name" value="NAD(P)H NITROREDUCTASE RV3131-RELATED"/>
    <property type="match status" value="1"/>
</dbReference>
<proteinExistence type="predicted"/>
<dbReference type="GO" id="GO:0016491">
    <property type="term" value="F:oxidoreductase activity"/>
    <property type="evidence" value="ECO:0007669"/>
    <property type="project" value="InterPro"/>
</dbReference>
<dbReference type="Gene3D" id="3.40.109.10">
    <property type="entry name" value="NADH Oxidase"/>
    <property type="match status" value="1"/>
</dbReference>
<reference evidence="2" key="1">
    <citation type="journal article" date="2015" name="MBio">
        <title>Genome-resolved metagenomic analysis reveals roles for candidate phyla and other microbial community members in biogeochemical transformations in oil reservoirs.</title>
        <authorList>
            <person name="Hu P."/>
            <person name="Tom L."/>
            <person name="Singh A."/>
            <person name="Thomas B.C."/>
            <person name="Baker B.J."/>
            <person name="Piceno Y.M."/>
            <person name="Andersen G.L."/>
            <person name="Banfield J.F."/>
        </authorList>
    </citation>
    <scope>NUCLEOTIDE SEQUENCE [LARGE SCALE GENOMIC DNA]</scope>
    <source>
        <strain evidence="2">56_747</strain>
    </source>
</reference>
<dbReference type="EMBL" id="LGFT01000047">
    <property type="protein sequence ID" value="KUK43794.1"/>
    <property type="molecule type" value="Genomic_DNA"/>
</dbReference>
<dbReference type="NCBIfam" id="NF047509">
    <property type="entry name" value="Rv3131_FMN_oxido"/>
    <property type="match status" value="1"/>
</dbReference>
<dbReference type="EMBL" id="LGHB01000019">
    <property type="protein sequence ID" value="KUK96141.1"/>
    <property type="molecule type" value="Genomic_DNA"/>
</dbReference>
<evidence type="ECO:0000313" key="1">
    <source>
        <dbReference type="EMBL" id="KUK43794.1"/>
    </source>
</evidence>
<evidence type="ECO:0000313" key="3">
    <source>
        <dbReference type="Proteomes" id="UP000053961"/>
    </source>
</evidence>
<evidence type="ECO:0000313" key="4">
    <source>
        <dbReference type="Proteomes" id="UP000057043"/>
    </source>
</evidence>
<evidence type="ECO:0000313" key="2">
    <source>
        <dbReference type="EMBL" id="KUK96141.1"/>
    </source>
</evidence>
<protein>
    <submittedName>
        <fullName evidence="1">Uncharacterized protein</fullName>
    </submittedName>
</protein>
<organism evidence="1 4">
    <name type="scientific">Methanothrix harundinacea</name>
    <dbReference type="NCBI Taxonomy" id="301375"/>
    <lineage>
        <taxon>Archaea</taxon>
        <taxon>Methanobacteriati</taxon>
        <taxon>Methanobacteriota</taxon>
        <taxon>Stenosarchaea group</taxon>
        <taxon>Methanomicrobia</taxon>
        <taxon>Methanotrichales</taxon>
        <taxon>Methanotrichaceae</taxon>
        <taxon>Methanothrix</taxon>
    </lineage>
</organism>
<dbReference type="Proteomes" id="UP000057043">
    <property type="component" value="Unassembled WGS sequence"/>
</dbReference>
<name>A0A101FSY6_9EURY</name>
<comment type="caution">
    <text evidence="1">The sequence shown here is derived from an EMBL/GenBank/DDBJ whole genome shotgun (WGS) entry which is preliminary data.</text>
</comment>